<dbReference type="PANTHER" id="PTHR33175">
    <property type="entry name" value="DNA-BINDING PROTEIN HU"/>
    <property type="match status" value="1"/>
</dbReference>
<dbReference type="SMART" id="SM00411">
    <property type="entry name" value="BHL"/>
    <property type="match status" value="1"/>
</dbReference>
<gene>
    <name evidence="5" type="primary">hup_1</name>
    <name evidence="5" type="ORF">WBAD_0204</name>
</gene>
<dbReference type="PRINTS" id="PR01727">
    <property type="entry name" value="DNABINDINGHU"/>
</dbReference>
<accession>A0A3B0IVC5</accession>
<dbReference type="AlphaFoldDB" id="A0A3B0IVC5"/>
<evidence type="ECO:0000256" key="4">
    <source>
        <dbReference type="RuleBase" id="RU003939"/>
    </source>
</evidence>
<sequence>MSKEDIVNQLSQECSSQGIDITKASLSKLHDIFMETIKNDLNRKGEIRLHGIGTFSTAISKERQCRNPQNGEIMTVPEKKRVKFKASQALSSALNNKEKAPAI</sequence>
<dbReference type="Gene3D" id="4.10.520.10">
    <property type="entry name" value="IHF-like DNA-binding proteins"/>
    <property type="match status" value="1"/>
</dbReference>
<evidence type="ECO:0000256" key="2">
    <source>
        <dbReference type="ARBA" id="ARBA00023067"/>
    </source>
</evidence>
<dbReference type="GO" id="GO:0003677">
    <property type="term" value="F:DNA binding"/>
    <property type="evidence" value="ECO:0007669"/>
    <property type="project" value="UniProtKB-KW"/>
</dbReference>
<dbReference type="PANTHER" id="PTHR33175:SF3">
    <property type="entry name" value="DNA-BINDING PROTEIN HU-BETA"/>
    <property type="match status" value="1"/>
</dbReference>
<comment type="similarity">
    <text evidence="1 4">Belongs to the bacterial histone-like protein family.</text>
</comment>
<dbReference type="InterPro" id="IPR000119">
    <property type="entry name" value="Hist_DNA-bd"/>
</dbReference>
<organism evidence="5">
    <name type="scientific">Wolbachia endosymbiont of Aleurodicus dispersus</name>
    <dbReference type="NCBI Taxonomy" id="1288877"/>
    <lineage>
        <taxon>Bacteria</taxon>
        <taxon>Pseudomonadati</taxon>
        <taxon>Pseudomonadota</taxon>
        <taxon>Alphaproteobacteria</taxon>
        <taxon>Rickettsiales</taxon>
        <taxon>Anaplasmataceae</taxon>
        <taxon>Wolbachieae</taxon>
        <taxon>Wolbachia</taxon>
    </lineage>
</organism>
<dbReference type="GO" id="GO:0030261">
    <property type="term" value="P:chromosome condensation"/>
    <property type="evidence" value="ECO:0007669"/>
    <property type="project" value="UniProtKB-KW"/>
</dbReference>
<evidence type="ECO:0000313" key="5">
    <source>
        <dbReference type="EMBL" id="SPP32820.1"/>
    </source>
</evidence>
<keyword evidence="3 5" id="KW-0238">DNA-binding</keyword>
<dbReference type="GO" id="GO:0030527">
    <property type="term" value="F:structural constituent of chromatin"/>
    <property type="evidence" value="ECO:0007669"/>
    <property type="project" value="InterPro"/>
</dbReference>
<dbReference type="GO" id="GO:0005829">
    <property type="term" value="C:cytosol"/>
    <property type="evidence" value="ECO:0007669"/>
    <property type="project" value="TreeGrafter"/>
</dbReference>
<keyword evidence="2" id="KW-0226">DNA condensation</keyword>
<evidence type="ECO:0000256" key="3">
    <source>
        <dbReference type="ARBA" id="ARBA00023125"/>
    </source>
</evidence>
<evidence type="ECO:0000256" key="1">
    <source>
        <dbReference type="ARBA" id="ARBA00010529"/>
    </source>
</evidence>
<proteinExistence type="inferred from homology"/>
<reference evidence="5" key="1">
    <citation type="submission" date="2018-04" db="EMBL/GenBank/DDBJ databases">
        <authorList>
            <person name="Go L.Y."/>
            <person name="Mitchell J.A."/>
        </authorList>
    </citation>
    <scope>NUCLEOTIDE SEQUENCE</scope>
    <source>
        <strain evidence="5">WBAD</strain>
    </source>
</reference>
<dbReference type="SUPFAM" id="SSF47729">
    <property type="entry name" value="IHF-like DNA-binding proteins"/>
    <property type="match status" value="1"/>
</dbReference>
<dbReference type="Pfam" id="PF00216">
    <property type="entry name" value="Bac_DNA_binding"/>
    <property type="match status" value="1"/>
</dbReference>
<dbReference type="InterPro" id="IPR010992">
    <property type="entry name" value="IHF-like_DNA-bd_dom_sf"/>
</dbReference>
<name>A0A3B0IVC5_9RICK</name>
<protein>
    <submittedName>
        <fullName evidence="5">DNA-binding protein HU</fullName>
    </submittedName>
</protein>
<dbReference type="EMBL" id="OUNE01000041">
    <property type="protein sequence ID" value="SPP32820.1"/>
    <property type="molecule type" value="Genomic_DNA"/>
</dbReference>